<evidence type="ECO:0000256" key="1">
    <source>
        <dbReference type="SAM" id="MobiDB-lite"/>
    </source>
</evidence>
<protein>
    <submittedName>
        <fullName evidence="2">Uncharacterized protein</fullName>
    </submittedName>
</protein>
<organism evidence="2">
    <name type="scientific">marine sediment metagenome</name>
    <dbReference type="NCBI Taxonomy" id="412755"/>
    <lineage>
        <taxon>unclassified sequences</taxon>
        <taxon>metagenomes</taxon>
        <taxon>ecological metagenomes</taxon>
    </lineage>
</organism>
<gene>
    <name evidence="2" type="ORF">LCGC14_3144150</name>
</gene>
<dbReference type="EMBL" id="LAZR01069014">
    <property type="protein sequence ID" value="KKK48534.1"/>
    <property type="molecule type" value="Genomic_DNA"/>
</dbReference>
<feature type="region of interest" description="Disordered" evidence="1">
    <location>
        <begin position="1"/>
        <end position="21"/>
    </location>
</feature>
<comment type="caution">
    <text evidence="2">The sequence shown here is derived from an EMBL/GenBank/DDBJ whole genome shotgun (WGS) entry which is preliminary data.</text>
</comment>
<name>A0A0F8Y2X4_9ZZZZ</name>
<sequence length="89" mass="10778">MIAGMEDRQYEKYKQRSDRTREKMMTMTKNEKPVFQEPVKPIDRLYAFDQMDAQRFIFENGTDAYMREMFEVDKIRRRLGGSNATRPRT</sequence>
<evidence type="ECO:0000313" key="2">
    <source>
        <dbReference type="EMBL" id="KKK48534.1"/>
    </source>
</evidence>
<proteinExistence type="predicted"/>
<dbReference type="AlphaFoldDB" id="A0A0F8Y2X4"/>
<reference evidence="2" key="1">
    <citation type="journal article" date="2015" name="Nature">
        <title>Complex archaea that bridge the gap between prokaryotes and eukaryotes.</title>
        <authorList>
            <person name="Spang A."/>
            <person name="Saw J.H."/>
            <person name="Jorgensen S.L."/>
            <person name="Zaremba-Niedzwiedzka K."/>
            <person name="Martijn J."/>
            <person name="Lind A.E."/>
            <person name="van Eijk R."/>
            <person name="Schleper C."/>
            <person name="Guy L."/>
            <person name="Ettema T.J."/>
        </authorList>
    </citation>
    <scope>NUCLEOTIDE SEQUENCE</scope>
</reference>
<accession>A0A0F8Y2X4</accession>